<comment type="caution">
    <text evidence="3">The sequence shown here is derived from an EMBL/GenBank/DDBJ whole genome shotgun (WGS) entry which is preliminary data.</text>
</comment>
<evidence type="ECO:0000313" key="4">
    <source>
        <dbReference type="Proteomes" id="UP000654604"/>
    </source>
</evidence>
<feature type="compositionally biased region" description="Polar residues" evidence="1">
    <location>
        <begin position="28"/>
        <end position="49"/>
    </location>
</feature>
<evidence type="ECO:0000256" key="1">
    <source>
        <dbReference type="SAM" id="MobiDB-lite"/>
    </source>
</evidence>
<keyword evidence="2" id="KW-1133">Transmembrane helix</keyword>
<feature type="region of interest" description="Disordered" evidence="1">
    <location>
        <begin position="1"/>
        <end position="52"/>
    </location>
</feature>
<keyword evidence="2" id="KW-0472">Membrane</keyword>
<name>A0ABR9V6I7_9CHRO</name>
<feature type="transmembrane region" description="Helical" evidence="2">
    <location>
        <begin position="64"/>
        <end position="83"/>
    </location>
</feature>
<gene>
    <name evidence="3" type="ORF">IQ215_12415</name>
</gene>
<sequence length="117" mass="12574">MAKYQSKSKVNKFQSKSSSSKIKKDISAPSTSSVTPFPSQKVMTYSPSKSKPPESMVNVIINNIFRLAIVGIGLGTIFGSVLANVDLTKPLFPKVNLPFFNNPTPENNSSAVTPAPN</sequence>
<keyword evidence="3" id="KW-0378">Hydrolase</keyword>
<dbReference type="GO" id="GO:0016787">
    <property type="term" value="F:hydrolase activity"/>
    <property type="evidence" value="ECO:0007669"/>
    <property type="project" value="UniProtKB-KW"/>
</dbReference>
<keyword evidence="4" id="KW-1185">Reference proteome</keyword>
<evidence type="ECO:0000256" key="2">
    <source>
        <dbReference type="SAM" id="Phobius"/>
    </source>
</evidence>
<dbReference type="EMBL" id="JADEWC010000034">
    <property type="protein sequence ID" value="MBE9223500.1"/>
    <property type="molecule type" value="Genomic_DNA"/>
</dbReference>
<protein>
    <submittedName>
        <fullName evidence="3">Serine hydrolase</fullName>
    </submittedName>
</protein>
<feature type="compositionally biased region" description="Low complexity" evidence="1">
    <location>
        <begin position="7"/>
        <end position="20"/>
    </location>
</feature>
<accession>A0ABR9V6I7</accession>
<organism evidence="3 4">
    <name type="scientific">Cyanobacterium stanieri LEGE 03274</name>
    <dbReference type="NCBI Taxonomy" id="1828756"/>
    <lineage>
        <taxon>Bacteria</taxon>
        <taxon>Bacillati</taxon>
        <taxon>Cyanobacteriota</taxon>
        <taxon>Cyanophyceae</taxon>
        <taxon>Oscillatoriophycideae</taxon>
        <taxon>Chroococcales</taxon>
        <taxon>Geminocystaceae</taxon>
        <taxon>Cyanobacterium</taxon>
    </lineage>
</organism>
<feature type="non-terminal residue" evidence="3">
    <location>
        <position position="117"/>
    </location>
</feature>
<proteinExistence type="predicted"/>
<dbReference type="Proteomes" id="UP000654604">
    <property type="component" value="Unassembled WGS sequence"/>
</dbReference>
<evidence type="ECO:0000313" key="3">
    <source>
        <dbReference type="EMBL" id="MBE9223500.1"/>
    </source>
</evidence>
<keyword evidence="2" id="KW-0812">Transmembrane</keyword>
<reference evidence="3 4" key="1">
    <citation type="submission" date="2020-10" db="EMBL/GenBank/DDBJ databases">
        <authorList>
            <person name="Castelo-Branco R."/>
            <person name="Eusebio N."/>
            <person name="Adriana R."/>
            <person name="Vieira A."/>
            <person name="Brugerolle De Fraissinette N."/>
            <person name="Rezende De Castro R."/>
            <person name="Schneider M.P."/>
            <person name="Vasconcelos V."/>
            <person name="Leao P.N."/>
        </authorList>
    </citation>
    <scope>NUCLEOTIDE SEQUENCE [LARGE SCALE GENOMIC DNA]</scope>
    <source>
        <strain evidence="3 4">LEGE 03274</strain>
    </source>
</reference>